<dbReference type="SMART" id="SM00382">
    <property type="entry name" value="AAA"/>
    <property type="match status" value="1"/>
</dbReference>
<evidence type="ECO:0000256" key="8">
    <source>
        <dbReference type="ARBA" id="ARBA00023136"/>
    </source>
</evidence>
<dbReference type="CDD" id="cd18781">
    <property type="entry name" value="ABC_6TM_AarD_CydDC_like"/>
    <property type="match status" value="1"/>
</dbReference>
<dbReference type="Pfam" id="PF00005">
    <property type="entry name" value="ABC_tran"/>
    <property type="match status" value="1"/>
</dbReference>
<evidence type="ECO:0000313" key="12">
    <source>
        <dbReference type="EMBL" id="EPF32485.1"/>
    </source>
</evidence>
<evidence type="ECO:0000256" key="2">
    <source>
        <dbReference type="ARBA" id="ARBA00022448"/>
    </source>
</evidence>
<keyword evidence="13" id="KW-1185">Reference proteome</keyword>
<dbReference type="InterPro" id="IPR039421">
    <property type="entry name" value="Type_1_exporter"/>
</dbReference>
<dbReference type="Gene3D" id="1.20.1560.10">
    <property type="entry name" value="ABC transporter type 1, transmembrane domain"/>
    <property type="match status" value="1"/>
</dbReference>
<evidence type="ECO:0000256" key="9">
    <source>
        <dbReference type="SAM" id="Phobius"/>
    </source>
</evidence>
<evidence type="ECO:0000256" key="4">
    <source>
        <dbReference type="ARBA" id="ARBA00022692"/>
    </source>
</evidence>
<sequence length="598" mass="65276">MIKIRLIKLLSHAQKFVFLQVLCRWISLLCQIAVVFCITDLVQRVFAGEPIAPIVPLYAGAAALCFAVRFACDRLYASFSYKASADVKITLRKHMYEKLLRLGASYRDSAPTAEIVQLASDGVEQLEVYFGKYLSQFCYSLLAPLTLFAVLSFVSVKASAVLLLCVPLIPLSIVVIMKIAKFLLRKYWALYAKLGDGFLENLQGLTTLKIYRADEQRAAEMDKEAENFRRITMKVLSMQLNSTSVMDIMAYGGAAAGMILALSEFASGGLTLGGCLMIVLLAAEFFIPLRLLGSFFHVAMNGMAASDKIFALLDAPEAHGVSEAGTGAVSVAEPSPGAENSVHENSLCETAIEFSGVSFAYSPERKILNDVSLVCKSESLTAIVGKSGCGKSTIAGLIMTRNKGYSGSIRFNNAELSSLDESTVMNAVTLVTHESYLFKGTVEYNLRMGKQNATEAEMENVLRKVNLWEFLQTQRGLQTELAEKGSNFSGGQCQRLALARALLHDSGAYVFDEATSNIDAESEEMIMNVIKEAAKKKTIVFISHKLSNVADASRIYMLDAGRVIESGTHAELIKQNGAYAALYGEQHFLETYAAEAAR</sequence>
<dbReference type="InterPro" id="IPR027417">
    <property type="entry name" value="P-loop_NTPase"/>
</dbReference>
<evidence type="ECO:0000259" key="11">
    <source>
        <dbReference type="PROSITE" id="PS50929"/>
    </source>
</evidence>
<gene>
    <name evidence="12" type="ORF">HMPREF9194_00008</name>
</gene>
<name>S3K4K7_TREMA</name>
<keyword evidence="5" id="KW-0547">Nucleotide-binding</keyword>
<comment type="caution">
    <text evidence="12">The sequence shown here is derived from an EMBL/GenBank/DDBJ whole genome shotgun (WGS) entry which is preliminary data.</text>
</comment>
<feature type="domain" description="ABC transmembrane type-1" evidence="11">
    <location>
        <begin position="18"/>
        <end position="301"/>
    </location>
</feature>
<dbReference type="eggNOG" id="COG4988">
    <property type="taxonomic scope" value="Bacteria"/>
</dbReference>
<dbReference type="GO" id="GO:0005524">
    <property type="term" value="F:ATP binding"/>
    <property type="evidence" value="ECO:0007669"/>
    <property type="project" value="UniProtKB-KW"/>
</dbReference>
<dbReference type="InterPro" id="IPR011527">
    <property type="entry name" value="ABC1_TM_dom"/>
</dbReference>
<evidence type="ECO:0000256" key="5">
    <source>
        <dbReference type="ARBA" id="ARBA00022741"/>
    </source>
</evidence>
<dbReference type="GO" id="GO:0016887">
    <property type="term" value="F:ATP hydrolysis activity"/>
    <property type="evidence" value="ECO:0007669"/>
    <property type="project" value="InterPro"/>
</dbReference>
<keyword evidence="2" id="KW-0813">Transport</keyword>
<dbReference type="PATRIC" id="fig|1125699.3.peg.8"/>
<dbReference type="PROSITE" id="PS50893">
    <property type="entry name" value="ABC_TRANSPORTER_2"/>
    <property type="match status" value="1"/>
</dbReference>
<dbReference type="PANTHER" id="PTHR43394:SF1">
    <property type="entry name" value="ATP-BINDING CASSETTE SUB-FAMILY B MEMBER 10, MITOCHONDRIAL"/>
    <property type="match status" value="1"/>
</dbReference>
<feature type="transmembrane region" description="Helical" evidence="9">
    <location>
        <begin position="137"/>
        <end position="154"/>
    </location>
</feature>
<proteinExistence type="predicted"/>
<dbReference type="PROSITE" id="PS50929">
    <property type="entry name" value="ABC_TM1F"/>
    <property type="match status" value="1"/>
</dbReference>
<dbReference type="PANTHER" id="PTHR43394">
    <property type="entry name" value="ATP-DEPENDENT PERMEASE MDL1, MITOCHONDRIAL"/>
    <property type="match status" value="1"/>
</dbReference>
<organism evidence="12 13">
    <name type="scientific">Treponema maltophilum ATCC 51939</name>
    <dbReference type="NCBI Taxonomy" id="1125699"/>
    <lineage>
        <taxon>Bacteria</taxon>
        <taxon>Pseudomonadati</taxon>
        <taxon>Spirochaetota</taxon>
        <taxon>Spirochaetia</taxon>
        <taxon>Spirochaetales</taxon>
        <taxon>Treponemataceae</taxon>
        <taxon>Treponema</taxon>
    </lineage>
</organism>
<feature type="transmembrane region" description="Helical" evidence="9">
    <location>
        <begin position="54"/>
        <end position="72"/>
    </location>
</feature>
<feature type="transmembrane region" description="Helical" evidence="9">
    <location>
        <begin position="21"/>
        <end position="42"/>
    </location>
</feature>
<dbReference type="STRING" id="1125699.HMPREF9194_00008"/>
<evidence type="ECO:0000256" key="6">
    <source>
        <dbReference type="ARBA" id="ARBA00022840"/>
    </source>
</evidence>
<dbReference type="PROSITE" id="PS00211">
    <property type="entry name" value="ABC_TRANSPORTER_1"/>
    <property type="match status" value="1"/>
</dbReference>
<dbReference type="InterPro" id="IPR003593">
    <property type="entry name" value="AAA+_ATPase"/>
</dbReference>
<evidence type="ECO:0000313" key="13">
    <source>
        <dbReference type="Proteomes" id="UP000014541"/>
    </source>
</evidence>
<dbReference type="EMBL" id="ATFF01000001">
    <property type="protein sequence ID" value="EPF32485.1"/>
    <property type="molecule type" value="Genomic_DNA"/>
</dbReference>
<protein>
    <submittedName>
        <fullName evidence="12">Uncharacterized protein</fullName>
    </submittedName>
</protein>
<dbReference type="SUPFAM" id="SSF90123">
    <property type="entry name" value="ABC transporter transmembrane region"/>
    <property type="match status" value="1"/>
</dbReference>
<feature type="transmembrane region" description="Helical" evidence="9">
    <location>
        <begin position="160"/>
        <end position="184"/>
    </location>
</feature>
<reference evidence="12 13" key="1">
    <citation type="submission" date="2013-04" db="EMBL/GenBank/DDBJ databases">
        <title>The Genome Sequence of Treponema maltophilum ATCC 51939.</title>
        <authorList>
            <consortium name="The Broad Institute Genomics Platform"/>
            <person name="Earl A."/>
            <person name="Ward D."/>
            <person name="Feldgarden M."/>
            <person name="Gevers D."/>
            <person name="Leonetti C."/>
            <person name="Blanton J.M."/>
            <person name="Dewhirst F.E."/>
            <person name="Izard J."/>
            <person name="Walker B."/>
            <person name="Young S."/>
            <person name="Zeng Q."/>
            <person name="Gargeya S."/>
            <person name="Fitzgerald M."/>
            <person name="Haas B."/>
            <person name="Abouelleil A."/>
            <person name="Allen A.W."/>
            <person name="Alvarado L."/>
            <person name="Arachchi H.M."/>
            <person name="Berlin A.M."/>
            <person name="Chapman S.B."/>
            <person name="Gainer-Dewar J."/>
            <person name="Goldberg J."/>
            <person name="Griggs A."/>
            <person name="Gujja S."/>
            <person name="Hansen M."/>
            <person name="Howarth C."/>
            <person name="Imamovic A."/>
            <person name="Ireland A."/>
            <person name="Larimer J."/>
            <person name="McCowan C."/>
            <person name="Murphy C."/>
            <person name="Pearson M."/>
            <person name="Poon T.W."/>
            <person name="Priest M."/>
            <person name="Roberts A."/>
            <person name="Saif S."/>
            <person name="Shea T."/>
            <person name="Sisk P."/>
            <person name="Sykes S."/>
            <person name="Wortman J."/>
            <person name="Nusbaum C."/>
            <person name="Birren B."/>
        </authorList>
    </citation>
    <scope>NUCLEOTIDE SEQUENCE [LARGE SCALE GENOMIC DNA]</scope>
    <source>
        <strain evidence="12 13">ATCC 51939</strain>
    </source>
</reference>
<evidence type="ECO:0000256" key="1">
    <source>
        <dbReference type="ARBA" id="ARBA00004651"/>
    </source>
</evidence>
<keyword evidence="4 9" id="KW-0812">Transmembrane</keyword>
<keyword evidence="7 9" id="KW-1133">Transmembrane helix</keyword>
<dbReference type="FunFam" id="3.40.50.300:FF:000854">
    <property type="entry name" value="Multidrug ABC transporter ATP-binding protein"/>
    <property type="match status" value="1"/>
</dbReference>
<dbReference type="AlphaFoldDB" id="S3K4K7"/>
<evidence type="ECO:0000256" key="7">
    <source>
        <dbReference type="ARBA" id="ARBA00022989"/>
    </source>
</evidence>
<feature type="transmembrane region" description="Helical" evidence="9">
    <location>
        <begin position="268"/>
        <end position="287"/>
    </location>
</feature>
<keyword evidence="8 9" id="KW-0472">Membrane</keyword>
<dbReference type="InterPro" id="IPR003439">
    <property type="entry name" value="ABC_transporter-like_ATP-bd"/>
</dbReference>
<dbReference type="HOGENOM" id="CLU_000604_84_9_12"/>
<dbReference type="InterPro" id="IPR036640">
    <property type="entry name" value="ABC1_TM_sf"/>
</dbReference>
<evidence type="ECO:0000256" key="3">
    <source>
        <dbReference type="ARBA" id="ARBA00022475"/>
    </source>
</evidence>
<dbReference type="InterPro" id="IPR017871">
    <property type="entry name" value="ABC_transporter-like_CS"/>
</dbReference>
<comment type="subcellular location">
    <subcellularLocation>
        <location evidence="1">Cell membrane</location>
        <topology evidence="1">Multi-pass membrane protein</topology>
    </subcellularLocation>
</comment>
<keyword evidence="3" id="KW-1003">Cell membrane</keyword>
<dbReference type="SUPFAM" id="SSF52540">
    <property type="entry name" value="P-loop containing nucleoside triphosphate hydrolases"/>
    <property type="match status" value="1"/>
</dbReference>
<keyword evidence="6" id="KW-0067">ATP-binding</keyword>
<dbReference type="Proteomes" id="UP000014541">
    <property type="component" value="Unassembled WGS sequence"/>
</dbReference>
<dbReference type="OrthoDB" id="9762778at2"/>
<feature type="domain" description="ABC transporter" evidence="10">
    <location>
        <begin position="352"/>
        <end position="585"/>
    </location>
</feature>
<accession>S3K4K7</accession>
<dbReference type="RefSeq" id="WP_016524317.1">
    <property type="nucleotide sequence ID" value="NZ_KE332518.1"/>
</dbReference>
<dbReference type="GO" id="GO:0015421">
    <property type="term" value="F:ABC-type oligopeptide transporter activity"/>
    <property type="evidence" value="ECO:0007669"/>
    <property type="project" value="TreeGrafter"/>
</dbReference>
<dbReference type="Pfam" id="PF00664">
    <property type="entry name" value="ABC_membrane"/>
    <property type="match status" value="1"/>
</dbReference>
<dbReference type="Gene3D" id="3.40.50.300">
    <property type="entry name" value="P-loop containing nucleotide triphosphate hydrolases"/>
    <property type="match status" value="1"/>
</dbReference>
<dbReference type="GO" id="GO:0005886">
    <property type="term" value="C:plasma membrane"/>
    <property type="evidence" value="ECO:0007669"/>
    <property type="project" value="UniProtKB-SubCell"/>
</dbReference>
<evidence type="ECO:0000259" key="10">
    <source>
        <dbReference type="PROSITE" id="PS50893"/>
    </source>
</evidence>